<dbReference type="SUPFAM" id="SSF54506">
    <property type="entry name" value="Diaminopimelate epimerase-like"/>
    <property type="match status" value="2"/>
</dbReference>
<organism evidence="10 11">
    <name type="scientific">Claveliimonas bilis</name>
    <dbReference type="NCBI Taxonomy" id="3028070"/>
    <lineage>
        <taxon>Bacteria</taxon>
        <taxon>Bacillati</taxon>
        <taxon>Bacillota</taxon>
        <taxon>Clostridia</taxon>
        <taxon>Lachnospirales</taxon>
        <taxon>Lachnospiraceae</taxon>
        <taxon>Claveliimonas</taxon>
    </lineage>
</organism>
<feature type="binding site" evidence="8">
    <location>
        <begin position="236"/>
        <end position="237"/>
    </location>
    <ligand>
        <name>substrate</name>
    </ligand>
</feature>
<dbReference type="PANTHER" id="PTHR31689">
    <property type="entry name" value="DIAMINOPIMELATE EPIMERASE, CHLOROPLASTIC"/>
    <property type="match status" value="1"/>
</dbReference>
<evidence type="ECO:0000256" key="9">
    <source>
        <dbReference type="PROSITE-ProRule" id="PRU10125"/>
    </source>
</evidence>
<dbReference type="HAMAP" id="MF_00197">
    <property type="entry name" value="DAP_epimerase"/>
    <property type="match status" value="1"/>
</dbReference>
<evidence type="ECO:0000256" key="6">
    <source>
        <dbReference type="ARBA" id="ARBA00023235"/>
    </source>
</evidence>
<dbReference type="Proteomes" id="UP001305815">
    <property type="component" value="Chromosome"/>
</dbReference>
<dbReference type="InterPro" id="IPR001653">
    <property type="entry name" value="DAP_epimerase_DapF"/>
</dbReference>
<dbReference type="Pfam" id="PF01678">
    <property type="entry name" value="DAP_epimerase"/>
    <property type="match status" value="2"/>
</dbReference>
<feature type="binding site" evidence="8">
    <location>
        <begin position="84"/>
        <end position="85"/>
    </location>
    <ligand>
        <name>substrate</name>
    </ligand>
</feature>
<evidence type="ECO:0000313" key="10">
    <source>
        <dbReference type="EMBL" id="BDZ76748.1"/>
    </source>
</evidence>
<comment type="similarity">
    <text evidence="2 8">Belongs to the diaminopimelate epimerase family.</text>
</comment>
<feature type="site" description="Could be important to modulate the pK values of the two catalytic cysteine residues" evidence="8">
    <location>
        <position position="177"/>
    </location>
</feature>
<keyword evidence="5 8" id="KW-0457">Lysine biosynthesis</keyword>
<comment type="catalytic activity">
    <reaction evidence="7 8">
        <text>(2S,6S)-2,6-diaminopimelate = meso-2,6-diaminopimelate</text>
        <dbReference type="Rhea" id="RHEA:15393"/>
        <dbReference type="ChEBI" id="CHEBI:57609"/>
        <dbReference type="ChEBI" id="CHEBI:57791"/>
        <dbReference type="EC" id="5.1.1.7"/>
    </reaction>
</comment>
<keyword evidence="8" id="KW-0963">Cytoplasm</keyword>
<evidence type="ECO:0000256" key="7">
    <source>
        <dbReference type="ARBA" id="ARBA00051712"/>
    </source>
</evidence>
<evidence type="ECO:0000256" key="1">
    <source>
        <dbReference type="ARBA" id="ARBA00005196"/>
    </source>
</evidence>
<keyword evidence="6 8" id="KW-0413">Isomerase</keyword>
<feature type="binding site" evidence="8">
    <location>
        <position position="23"/>
    </location>
    <ligand>
        <name>substrate</name>
    </ligand>
</feature>
<dbReference type="EMBL" id="AP027742">
    <property type="protein sequence ID" value="BDZ76748.1"/>
    <property type="molecule type" value="Genomic_DNA"/>
</dbReference>
<dbReference type="PANTHER" id="PTHR31689:SF0">
    <property type="entry name" value="DIAMINOPIMELATE EPIMERASE"/>
    <property type="match status" value="1"/>
</dbReference>
<keyword evidence="11" id="KW-1185">Reference proteome</keyword>
<evidence type="ECO:0000256" key="8">
    <source>
        <dbReference type="HAMAP-Rule" id="MF_00197"/>
    </source>
</evidence>
<reference evidence="11" key="1">
    <citation type="journal article" date="2023" name="Int. J. Syst. Evol. Microbiol.">
        <title>Claveliimonas bilis gen. nov., sp. nov., deoxycholic acid-producing bacteria isolated from human faeces, and reclassification of Sellimonas monacensis Zenner et al. 2021 as Claveliimonas monacensis comb. nov.</title>
        <authorList>
            <person name="Hisatomi A."/>
            <person name="Kastawa N.W.E.P.G."/>
            <person name="Song I."/>
            <person name="Ohkuma M."/>
            <person name="Fukiya S."/>
            <person name="Sakamoto M."/>
        </authorList>
    </citation>
    <scope>NUCLEOTIDE SEQUENCE [LARGE SCALE GENOMIC DNA]</scope>
    <source>
        <strain evidence="11">12BBH14</strain>
    </source>
</reference>
<comment type="subunit">
    <text evidence="8">Homodimer.</text>
</comment>
<dbReference type="EC" id="5.1.1.7" evidence="3 8"/>
<feature type="binding site" evidence="8">
    <location>
        <begin position="226"/>
        <end position="227"/>
    </location>
    <ligand>
        <name>substrate</name>
    </ligand>
</feature>
<name>A0ABM8I7L4_9FIRM</name>
<accession>A0ABM8I7L4</accession>
<protein>
    <recommendedName>
        <fullName evidence="3 8">Diaminopimelate epimerase</fullName>
        <shortName evidence="8">DAP epimerase</shortName>
        <ecNumber evidence="3 8">5.1.1.7</ecNumber>
    </recommendedName>
    <alternativeName>
        <fullName evidence="8">PLP-independent amino acid racemase</fullName>
    </alternativeName>
</protein>
<keyword evidence="4 8" id="KW-0028">Amino-acid biosynthesis</keyword>
<dbReference type="PROSITE" id="PS01326">
    <property type="entry name" value="DAP_EPIMERASE"/>
    <property type="match status" value="1"/>
</dbReference>
<comment type="pathway">
    <text evidence="1 8">Amino-acid biosynthesis; L-lysine biosynthesis via DAP pathway; DL-2,6-diaminopimelate from LL-2,6-diaminopimelate: step 1/1.</text>
</comment>
<dbReference type="NCBIfam" id="TIGR00652">
    <property type="entry name" value="DapF"/>
    <property type="match status" value="1"/>
</dbReference>
<comment type="function">
    <text evidence="8">Catalyzes the stereoinversion of LL-2,6-diaminopimelate (L,L-DAP) to meso-diaminopimelate (meso-DAP), a precursor of L-lysine and an essential component of the bacterial peptidoglycan.</text>
</comment>
<sequence length="293" mass="32426">MVEQKNAVKGRSMKFSKMHGIGNDYIYVNCLEETVYEPERLAKKISDRHFGVGADGLILICPSMKADFAMEMYNADGSPGEMCGNGIRCLGKYVYERRITAKKELDIETKAGIRHLRLFANPKEKGRISMVEVDMGSPVLEADQVPVICEHTLAIDEPITVNGVEYRMTGVSMGNPHAVVFTNHVRGLELEWLGPAFEYHGRFPRRVNVEFAEVIDSATLKVRVWERGSGETLACGTGACAAVVAGVLNHLTEREVTVKLSGGELFVNWQKDTDKILLTGPAAHVFDGEYMIS</sequence>
<feature type="binding site" evidence="8">
    <location>
        <position position="175"/>
    </location>
    <ligand>
        <name>substrate</name>
    </ligand>
</feature>
<gene>
    <name evidence="8 10" type="primary">dapF</name>
    <name evidence="10" type="ORF">Lac1_09310</name>
</gene>
<feature type="binding site" evidence="8">
    <location>
        <position position="74"/>
    </location>
    <ligand>
        <name>substrate</name>
    </ligand>
</feature>
<evidence type="ECO:0000256" key="4">
    <source>
        <dbReference type="ARBA" id="ARBA00022605"/>
    </source>
</evidence>
<feature type="active site" description="Proton acceptor" evidence="8">
    <location>
        <position position="235"/>
    </location>
</feature>
<dbReference type="Gene3D" id="3.10.310.10">
    <property type="entry name" value="Diaminopimelate Epimerase, Chain A, domain 1"/>
    <property type="match status" value="2"/>
</dbReference>
<feature type="site" description="Could be important to modulate the pK values of the two catalytic cysteine residues" evidence="8">
    <location>
        <position position="226"/>
    </location>
</feature>
<evidence type="ECO:0000256" key="3">
    <source>
        <dbReference type="ARBA" id="ARBA00013080"/>
    </source>
</evidence>
<evidence type="ECO:0000256" key="2">
    <source>
        <dbReference type="ARBA" id="ARBA00010219"/>
    </source>
</evidence>
<comment type="caution">
    <text evidence="8">Lacks conserved residue(s) required for the propagation of feature annotation.</text>
</comment>
<evidence type="ECO:0000256" key="5">
    <source>
        <dbReference type="ARBA" id="ARBA00023154"/>
    </source>
</evidence>
<dbReference type="InterPro" id="IPR018510">
    <property type="entry name" value="DAP_epimerase_AS"/>
</dbReference>
<feature type="active site" description="Proton donor" evidence="8">
    <location>
        <position position="83"/>
    </location>
</feature>
<proteinExistence type="inferred from homology"/>
<comment type="subcellular location">
    <subcellularLocation>
        <location evidence="8">Cytoplasm</location>
    </subcellularLocation>
</comment>
<evidence type="ECO:0000313" key="11">
    <source>
        <dbReference type="Proteomes" id="UP001305815"/>
    </source>
</evidence>
<feature type="active site" evidence="9">
    <location>
        <position position="83"/>
    </location>
</feature>
<feature type="binding site" evidence="8">
    <location>
        <position position="208"/>
    </location>
    <ligand>
        <name>substrate</name>
    </ligand>
</feature>